<protein>
    <submittedName>
        <fullName evidence="3">Uncharacterized protein</fullName>
    </submittedName>
</protein>
<evidence type="ECO:0000256" key="1">
    <source>
        <dbReference type="SAM" id="MobiDB-lite"/>
    </source>
</evidence>
<comment type="caution">
    <text evidence="3">The sequence shown here is derived from an EMBL/GenBank/DDBJ whole genome shotgun (WGS) entry which is preliminary data.</text>
</comment>
<feature type="compositionally biased region" description="Low complexity" evidence="1">
    <location>
        <begin position="190"/>
        <end position="206"/>
    </location>
</feature>
<feature type="compositionally biased region" description="Low complexity" evidence="1">
    <location>
        <begin position="213"/>
        <end position="224"/>
    </location>
</feature>
<gene>
    <name evidence="3" type="ORF">P3T76_014173</name>
</gene>
<evidence type="ECO:0000313" key="4">
    <source>
        <dbReference type="Proteomes" id="UP001259832"/>
    </source>
</evidence>
<keyword evidence="4" id="KW-1185">Reference proteome</keyword>
<feature type="transmembrane region" description="Helical" evidence="2">
    <location>
        <begin position="237"/>
        <end position="258"/>
    </location>
</feature>
<evidence type="ECO:0000256" key="2">
    <source>
        <dbReference type="SAM" id="Phobius"/>
    </source>
</evidence>
<organism evidence="3 4">
    <name type="scientific">Phytophthora citrophthora</name>
    <dbReference type="NCBI Taxonomy" id="4793"/>
    <lineage>
        <taxon>Eukaryota</taxon>
        <taxon>Sar</taxon>
        <taxon>Stramenopiles</taxon>
        <taxon>Oomycota</taxon>
        <taxon>Peronosporomycetes</taxon>
        <taxon>Peronosporales</taxon>
        <taxon>Peronosporaceae</taxon>
        <taxon>Phytophthora</taxon>
    </lineage>
</organism>
<feature type="region of interest" description="Disordered" evidence="1">
    <location>
        <begin position="190"/>
        <end position="225"/>
    </location>
</feature>
<dbReference type="EMBL" id="JASMQC010000039">
    <property type="protein sequence ID" value="KAK1930502.1"/>
    <property type="molecule type" value="Genomic_DNA"/>
</dbReference>
<dbReference type="Proteomes" id="UP001259832">
    <property type="component" value="Unassembled WGS sequence"/>
</dbReference>
<evidence type="ECO:0000313" key="3">
    <source>
        <dbReference type="EMBL" id="KAK1930502.1"/>
    </source>
</evidence>
<name>A0AAD9LCI4_9STRA</name>
<dbReference type="AlphaFoldDB" id="A0AAD9LCI4"/>
<proteinExistence type="predicted"/>
<keyword evidence="2" id="KW-0472">Membrane</keyword>
<sequence>MTLLGVVVADYICSDCPGNCGDILSVNAGTTRTVTTVIDPSLASLCIDSIPYMGDIYYCGINNASLLKIDVPSEFKDMNDLTAYGFGSTFQNKWIRRWVYNNLDTSPTAKTVNVPVHCANTQQSCQLTVKQSVGCLTKSYSCCYYYYAGDVTLRCNGDKPVGVQEITLNGKSEVKYSNGTEILECLETSAPPAATTSPPSTSTTPTFYPPVESKSSSGSTPTSTAYVSTETYNGGGYVTSSVAVTILAIALSVAGYVATD</sequence>
<accession>A0AAD9LCI4</accession>
<keyword evidence="2" id="KW-0812">Transmembrane</keyword>
<reference evidence="3" key="1">
    <citation type="submission" date="2023-08" db="EMBL/GenBank/DDBJ databases">
        <title>Reference Genome Resource for the Citrus Pathogen Phytophthora citrophthora.</title>
        <authorList>
            <person name="Moller H."/>
            <person name="Coetzee B."/>
            <person name="Rose L.J."/>
            <person name="Van Niekerk J.M."/>
        </authorList>
    </citation>
    <scope>NUCLEOTIDE SEQUENCE</scope>
    <source>
        <strain evidence="3">STE-U-9442</strain>
    </source>
</reference>
<keyword evidence="2" id="KW-1133">Transmembrane helix</keyword>